<name>A0A378K4I0_9GAMM</name>
<evidence type="ECO:0000313" key="3">
    <source>
        <dbReference type="Proteomes" id="UP000054985"/>
    </source>
</evidence>
<reference evidence="2 4" key="2">
    <citation type="submission" date="2018-06" db="EMBL/GenBank/DDBJ databases">
        <authorList>
            <consortium name="Pathogen Informatics"/>
            <person name="Doyle S."/>
        </authorList>
    </citation>
    <scope>NUCLEOTIDE SEQUENCE [LARGE SCALE GENOMIC DNA]</scope>
    <source>
        <strain evidence="2 4">NCTC12239</strain>
    </source>
</reference>
<dbReference type="Proteomes" id="UP000054985">
    <property type="component" value="Unassembled WGS sequence"/>
</dbReference>
<dbReference type="Proteomes" id="UP000254040">
    <property type="component" value="Unassembled WGS sequence"/>
</dbReference>
<sequence>MNTSAMPLEFLLYILITNKVSYHCSAYCAYPRIFICLESVNDLHRIMEIALIVRDEVSWTFW</sequence>
<organism evidence="2 4">
    <name type="scientific">Legionella moravica</name>
    <dbReference type="NCBI Taxonomy" id="39962"/>
    <lineage>
        <taxon>Bacteria</taxon>
        <taxon>Pseudomonadati</taxon>
        <taxon>Pseudomonadota</taxon>
        <taxon>Gammaproteobacteria</taxon>
        <taxon>Legionellales</taxon>
        <taxon>Legionellaceae</taxon>
        <taxon>Legionella</taxon>
    </lineage>
</organism>
<accession>A0A378K4I0</accession>
<dbReference type="EMBL" id="UGOG01000001">
    <property type="protein sequence ID" value="STX62771.1"/>
    <property type="molecule type" value="Genomic_DNA"/>
</dbReference>
<reference evidence="1 3" key="1">
    <citation type="submission" date="2015-11" db="EMBL/GenBank/DDBJ databases">
        <title>Genomic analysis of 38 Legionella species identifies large and diverse effector repertoires.</title>
        <authorList>
            <person name="Burstein D."/>
            <person name="Amaro F."/>
            <person name="Zusman T."/>
            <person name="Lifshitz Z."/>
            <person name="Cohen O."/>
            <person name="Gilbert J.A."/>
            <person name="Pupko T."/>
            <person name="Shuman H.A."/>
            <person name="Segal G."/>
        </authorList>
    </citation>
    <scope>NUCLEOTIDE SEQUENCE [LARGE SCALE GENOMIC DNA]</scope>
    <source>
        <strain evidence="1 3">ATCC 43877</strain>
    </source>
</reference>
<evidence type="ECO:0000313" key="2">
    <source>
        <dbReference type="EMBL" id="STX62771.1"/>
    </source>
</evidence>
<protein>
    <submittedName>
        <fullName evidence="2">Uncharacterized protein</fullName>
    </submittedName>
</protein>
<dbReference type="AlphaFoldDB" id="A0A378K4I0"/>
<evidence type="ECO:0000313" key="4">
    <source>
        <dbReference type="Proteomes" id="UP000254040"/>
    </source>
</evidence>
<evidence type="ECO:0000313" key="1">
    <source>
        <dbReference type="EMBL" id="KTD35641.1"/>
    </source>
</evidence>
<dbReference type="EMBL" id="LNYN01000014">
    <property type="protein sequence ID" value="KTD35641.1"/>
    <property type="molecule type" value="Genomic_DNA"/>
</dbReference>
<proteinExistence type="predicted"/>
<dbReference type="STRING" id="39962.Lmor_1088"/>
<gene>
    <name evidence="1" type="ORF">Lmor_1088</name>
    <name evidence="2" type="ORF">NCTC12239_01710</name>
</gene>
<keyword evidence="3" id="KW-1185">Reference proteome</keyword>